<keyword evidence="11" id="KW-1185">Reference proteome</keyword>
<dbReference type="SUPFAM" id="SSF103473">
    <property type="entry name" value="MFS general substrate transporter"/>
    <property type="match status" value="1"/>
</dbReference>
<dbReference type="Proteomes" id="UP000028545">
    <property type="component" value="Unassembled WGS sequence"/>
</dbReference>
<keyword evidence="4 8" id="KW-0812">Transmembrane</keyword>
<comment type="similarity">
    <text evidence="2 7">Belongs to the major facilitator superfamily. Sugar transporter (TC 2.A.1.1) family.</text>
</comment>
<feature type="transmembrane region" description="Helical" evidence="8">
    <location>
        <begin position="71"/>
        <end position="90"/>
    </location>
</feature>
<dbReference type="GO" id="GO:0016020">
    <property type="term" value="C:membrane"/>
    <property type="evidence" value="ECO:0007669"/>
    <property type="project" value="UniProtKB-SubCell"/>
</dbReference>
<evidence type="ECO:0000256" key="5">
    <source>
        <dbReference type="ARBA" id="ARBA00022989"/>
    </source>
</evidence>
<dbReference type="HOGENOM" id="CLU_001265_30_1_1"/>
<evidence type="ECO:0000313" key="10">
    <source>
        <dbReference type="EMBL" id="KEZ42136.1"/>
    </source>
</evidence>
<keyword evidence="6 8" id="KW-0472">Membrane</keyword>
<dbReference type="InterPro" id="IPR005829">
    <property type="entry name" value="Sugar_transporter_CS"/>
</dbReference>
<dbReference type="PROSITE" id="PS50850">
    <property type="entry name" value="MFS"/>
    <property type="match status" value="1"/>
</dbReference>
<accession>A0A084G474</accession>
<evidence type="ECO:0000256" key="6">
    <source>
        <dbReference type="ARBA" id="ARBA00023136"/>
    </source>
</evidence>
<keyword evidence="5 8" id="KW-1133">Transmembrane helix</keyword>
<feature type="transmembrane region" description="Helical" evidence="8">
    <location>
        <begin position="190"/>
        <end position="212"/>
    </location>
</feature>
<evidence type="ECO:0000256" key="4">
    <source>
        <dbReference type="ARBA" id="ARBA00022692"/>
    </source>
</evidence>
<dbReference type="Gene3D" id="1.20.1250.20">
    <property type="entry name" value="MFS general substrate transporter like domains"/>
    <property type="match status" value="1"/>
</dbReference>
<proteinExistence type="inferred from homology"/>
<dbReference type="PROSITE" id="PS00217">
    <property type="entry name" value="SUGAR_TRANSPORT_2"/>
    <property type="match status" value="1"/>
</dbReference>
<dbReference type="InterPro" id="IPR003663">
    <property type="entry name" value="Sugar/inositol_transpt"/>
</dbReference>
<feature type="transmembrane region" description="Helical" evidence="8">
    <location>
        <begin position="102"/>
        <end position="121"/>
    </location>
</feature>
<evidence type="ECO:0000313" key="11">
    <source>
        <dbReference type="Proteomes" id="UP000028545"/>
    </source>
</evidence>
<dbReference type="InterPro" id="IPR005828">
    <property type="entry name" value="MFS_sugar_transport-like"/>
</dbReference>
<dbReference type="KEGG" id="sapo:SAPIO_CDS6185"/>
<feature type="transmembrane region" description="Helical" evidence="8">
    <location>
        <begin position="159"/>
        <end position="178"/>
    </location>
</feature>
<comment type="subcellular location">
    <subcellularLocation>
        <location evidence="1">Membrane</location>
        <topology evidence="1">Multi-pass membrane protein</topology>
    </subcellularLocation>
</comment>
<dbReference type="GeneID" id="27725257"/>
<feature type="transmembrane region" description="Helical" evidence="8">
    <location>
        <begin position="282"/>
        <end position="303"/>
    </location>
</feature>
<evidence type="ECO:0000256" key="8">
    <source>
        <dbReference type="SAM" id="Phobius"/>
    </source>
</evidence>
<gene>
    <name evidence="10" type="ORF">SAPIO_CDS6185</name>
</gene>
<reference evidence="10 11" key="1">
    <citation type="journal article" date="2014" name="Genome Announc.">
        <title>Draft genome sequence of the pathogenic fungus Scedosporium apiospermum.</title>
        <authorList>
            <person name="Vandeputte P."/>
            <person name="Ghamrawi S."/>
            <person name="Rechenmann M."/>
            <person name="Iltis A."/>
            <person name="Giraud S."/>
            <person name="Fleury M."/>
            <person name="Thornton C."/>
            <person name="Delhaes L."/>
            <person name="Meyer W."/>
            <person name="Papon N."/>
            <person name="Bouchara J.P."/>
        </authorList>
    </citation>
    <scope>NUCLEOTIDE SEQUENCE [LARGE SCALE GENOMIC DNA]</scope>
    <source>
        <strain evidence="10 11">IHEM 14462</strain>
    </source>
</reference>
<evidence type="ECO:0000256" key="2">
    <source>
        <dbReference type="ARBA" id="ARBA00010992"/>
    </source>
</evidence>
<dbReference type="NCBIfam" id="TIGR00879">
    <property type="entry name" value="SP"/>
    <property type="match status" value="1"/>
</dbReference>
<dbReference type="VEuPathDB" id="FungiDB:SAPIO_CDS6185"/>
<feature type="transmembrane region" description="Helical" evidence="8">
    <location>
        <begin position="446"/>
        <end position="464"/>
    </location>
</feature>
<dbReference type="GO" id="GO:0005351">
    <property type="term" value="F:carbohydrate:proton symporter activity"/>
    <property type="evidence" value="ECO:0007669"/>
    <property type="project" value="TreeGrafter"/>
</dbReference>
<sequence>MVAAVISANPLQLDISSHKKCLLICFIVTLASFQYGLDYGLVGGFMAMPGFLRVYGYYDEQKQKWAIDPTVQQLISSLMTIGTFVGSLLVGPFSSKFGRRMGLWSASILNFVSTAVMLGTTSIGALYAARFLLGISVGWFLTFAQVYVNEVAPAHLRGIAFAVYQTQLSSGSIVGAAVDYGTHLMQGKEAYRIPLAVFFVVPTIQTISLFFFPESPRWLMTQGREDDAEASLRKLRNRSIKESEFQAEFNEIRISTAEQIENSANKKLWIEMWKGTDLRRTLLSIAIICFHCANGSSWLNIYTTYFLDVAGVKEAFAYSTMVTCMGLIGVLSSLFFVRRLDRRLIVMLGVGACGCCQLAFAVAWTVAPESAAAAKAVIAFISLFTFAYVAYAPYAWLLGGEYPNNHLRAHTYGVATALNFLGNWLGVFTAPYFINPASLGWRAKYGYIWFGSNAVLLIFTYFFIPETRDRTLEEIHEMFQAKLPARKFKTYVCTGTETMAKAAIAKEMELGNVDHIERTSTV</sequence>
<dbReference type="FunFam" id="1.20.1250.20:FF:000078">
    <property type="entry name" value="MFS maltose transporter, putative"/>
    <property type="match status" value="1"/>
</dbReference>
<dbReference type="InterPro" id="IPR036259">
    <property type="entry name" value="MFS_trans_sf"/>
</dbReference>
<evidence type="ECO:0000259" key="9">
    <source>
        <dbReference type="PROSITE" id="PS50850"/>
    </source>
</evidence>
<feature type="transmembrane region" description="Helical" evidence="8">
    <location>
        <begin position="411"/>
        <end position="434"/>
    </location>
</feature>
<comment type="caution">
    <text evidence="10">The sequence shown here is derived from an EMBL/GenBank/DDBJ whole genome shotgun (WGS) entry which is preliminary data.</text>
</comment>
<dbReference type="OMA" id="GISVGWF"/>
<keyword evidence="3 7" id="KW-0813">Transport</keyword>
<dbReference type="PANTHER" id="PTHR48022:SF10">
    <property type="entry name" value="MAJOR FACILITATOR SUPERFAMILY (MFS) PROFILE DOMAIN-CONTAINING PROTEIN"/>
    <property type="match status" value="1"/>
</dbReference>
<feature type="transmembrane region" description="Helical" evidence="8">
    <location>
        <begin position="127"/>
        <end position="147"/>
    </location>
</feature>
<dbReference type="AlphaFoldDB" id="A0A084G474"/>
<dbReference type="OrthoDB" id="6612291at2759"/>
<protein>
    <submittedName>
        <fullName evidence="10">MFS transporter, SP family, general alpha glucoside:H+ symporter</fullName>
    </submittedName>
</protein>
<dbReference type="PANTHER" id="PTHR48022">
    <property type="entry name" value="PLASTIDIC GLUCOSE TRANSPORTER 4"/>
    <property type="match status" value="1"/>
</dbReference>
<dbReference type="InterPro" id="IPR050360">
    <property type="entry name" value="MFS_Sugar_Transporters"/>
</dbReference>
<feature type="transmembrane region" description="Helical" evidence="8">
    <location>
        <begin position="21"/>
        <end position="51"/>
    </location>
</feature>
<dbReference type="InterPro" id="IPR020846">
    <property type="entry name" value="MFS_dom"/>
</dbReference>
<feature type="domain" description="Major facilitator superfamily (MFS) profile" evidence="9">
    <location>
        <begin position="24"/>
        <end position="468"/>
    </location>
</feature>
<evidence type="ECO:0000256" key="3">
    <source>
        <dbReference type="ARBA" id="ARBA00022448"/>
    </source>
</evidence>
<evidence type="ECO:0000256" key="7">
    <source>
        <dbReference type="RuleBase" id="RU003346"/>
    </source>
</evidence>
<feature type="transmembrane region" description="Helical" evidence="8">
    <location>
        <begin position="376"/>
        <end position="399"/>
    </location>
</feature>
<feature type="transmembrane region" description="Helical" evidence="8">
    <location>
        <begin position="344"/>
        <end position="364"/>
    </location>
</feature>
<dbReference type="RefSeq" id="XP_016641935.1">
    <property type="nucleotide sequence ID" value="XM_016788354.1"/>
</dbReference>
<organism evidence="10 11">
    <name type="scientific">Pseudallescheria apiosperma</name>
    <name type="common">Scedosporium apiospermum</name>
    <dbReference type="NCBI Taxonomy" id="563466"/>
    <lineage>
        <taxon>Eukaryota</taxon>
        <taxon>Fungi</taxon>
        <taxon>Dikarya</taxon>
        <taxon>Ascomycota</taxon>
        <taxon>Pezizomycotina</taxon>
        <taxon>Sordariomycetes</taxon>
        <taxon>Hypocreomycetidae</taxon>
        <taxon>Microascales</taxon>
        <taxon>Microascaceae</taxon>
        <taxon>Scedosporium</taxon>
    </lineage>
</organism>
<evidence type="ECO:0000256" key="1">
    <source>
        <dbReference type="ARBA" id="ARBA00004141"/>
    </source>
</evidence>
<dbReference type="Pfam" id="PF00083">
    <property type="entry name" value="Sugar_tr"/>
    <property type="match status" value="1"/>
</dbReference>
<dbReference type="EMBL" id="JOWA01000101">
    <property type="protein sequence ID" value="KEZ42136.1"/>
    <property type="molecule type" value="Genomic_DNA"/>
</dbReference>
<name>A0A084G474_PSEDA</name>
<feature type="transmembrane region" description="Helical" evidence="8">
    <location>
        <begin position="315"/>
        <end position="337"/>
    </location>
</feature>